<evidence type="ECO:0000313" key="2">
    <source>
        <dbReference type="EMBL" id="GGH58026.1"/>
    </source>
</evidence>
<dbReference type="EMBL" id="BMIB01000001">
    <property type="protein sequence ID" value="GGH58026.1"/>
    <property type="molecule type" value="Genomic_DNA"/>
</dbReference>
<keyword evidence="3" id="KW-1185">Reference proteome</keyword>
<feature type="chain" id="PRO_5037846622" description="Erythromycin esterase" evidence="1">
    <location>
        <begin position="20"/>
        <end position="434"/>
    </location>
</feature>
<evidence type="ECO:0000313" key="3">
    <source>
        <dbReference type="Proteomes" id="UP000627292"/>
    </source>
</evidence>
<proteinExistence type="predicted"/>
<gene>
    <name evidence="2" type="ORF">GCM10011379_03350</name>
</gene>
<accession>A0A917MR11</accession>
<feature type="signal peptide" evidence="1">
    <location>
        <begin position="1"/>
        <end position="19"/>
    </location>
</feature>
<dbReference type="RefSeq" id="WP_188950077.1">
    <property type="nucleotide sequence ID" value="NZ_BMIB01000001.1"/>
</dbReference>
<keyword evidence="1" id="KW-0732">Signal</keyword>
<reference evidence="2" key="2">
    <citation type="submission" date="2020-09" db="EMBL/GenBank/DDBJ databases">
        <authorList>
            <person name="Sun Q."/>
            <person name="Zhou Y."/>
        </authorList>
    </citation>
    <scope>NUCLEOTIDE SEQUENCE</scope>
    <source>
        <strain evidence="2">CGMCC 1.15290</strain>
    </source>
</reference>
<name>A0A917MR11_9BACT</name>
<dbReference type="Proteomes" id="UP000627292">
    <property type="component" value="Unassembled WGS sequence"/>
</dbReference>
<protein>
    <recommendedName>
        <fullName evidence="4">Erythromycin esterase</fullName>
    </recommendedName>
</protein>
<organism evidence="2 3">
    <name type="scientific">Filimonas zeae</name>
    <dbReference type="NCBI Taxonomy" id="1737353"/>
    <lineage>
        <taxon>Bacteria</taxon>
        <taxon>Pseudomonadati</taxon>
        <taxon>Bacteroidota</taxon>
        <taxon>Chitinophagia</taxon>
        <taxon>Chitinophagales</taxon>
        <taxon>Chitinophagaceae</taxon>
        <taxon>Filimonas</taxon>
    </lineage>
</organism>
<reference evidence="2" key="1">
    <citation type="journal article" date="2014" name="Int. J. Syst. Evol. Microbiol.">
        <title>Complete genome sequence of Corynebacterium casei LMG S-19264T (=DSM 44701T), isolated from a smear-ripened cheese.</title>
        <authorList>
            <consortium name="US DOE Joint Genome Institute (JGI-PGF)"/>
            <person name="Walter F."/>
            <person name="Albersmeier A."/>
            <person name="Kalinowski J."/>
            <person name="Ruckert C."/>
        </authorList>
    </citation>
    <scope>NUCLEOTIDE SEQUENCE</scope>
    <source>
        <strain evidence="2">CGMCC 1.15290</strain>
    </source>
</reference>
<dbReference type="AlphaFoldDB" id="A0A917MR11"/>
<sequence length="434" mass="49994">MKAFYLIIALAFSLSFSYAQDSLALQQYLQQHKHEVALNAAHPFSFPDSFYHKQLFLTGEIHGYQKAHDLDLALFQHLHQKAGVRHYIAEVDAAQAWHFNQYLQTGKMQHLDTVFNYWVKTGAQWGNTDYYHKLQQLYTWNRSLPRKQQITIWGIDKIQQLPLNIAYFDRLLADKQWQQLPLVDSVYNSLHADSIVKATCSTQLQALETQLLTHAAPYQTALQNNFTDFTRLVNNLLVYFTNGSREQQFVNNYTAYYQQLQHAPMYGFLGFYHTIQDQVNDRYAFAGRLKNSALPVKDQMVSLNLLYMDSDIMIDATMNAMPFPPGVLPQDKLPTIPNQSGTHQYLKTDVLSQDGMLMKIKGCDMLKAITRPHSITIFDMQQAGPAMQQFPGFMDTQMPLPPGAWLKLNNPAGMHYQYLVLIRHSAWAAPFLNK</sequence>
<dbReference type="Gene3D" id="3.30.1870.10">
    <property type="entry name" value="EreA-like, domain 2"/>
    <property type="match status" value="1"/>
</dbReference>
<comment type="caution">
    <text evidence="2">The sequence shown here is derived from an EMBL/GenBank/DDBJ whole genome shotgun (WGS) entry which is preliminary data.</text>
</comment>
<dbReference type="SUPFAM" id="SSF159501">
    <property type="entry name" value="EreA/ChaN-like"/>
    <property type="match status" value="1"/>
</dbReference>
<evidence type="ECO:0008006" key="4">
    <source>
        <dbReference type="Google" id="ProtNLM"/>
    </source>
</evidence>
<evidence type="ECO:0000256" key="1">
    <source>
        <dbReference type="SAM" id="SignalP"/>
    </source>
</evidence>